<organism evidence="2 3">
    <name type="scientific">Aquabacterium soli</name>
    <dbReference type="NCBI Taxonomy" id="2493092"/>
    <lineage>
        <taxon>Bacteria</taxon>
        <taxon>Pseudomonadati</taxon>
        <taxon>Pseudomonadota</taxon>
        <taxon>Betaproteobacteria</taxon>
        <taxon>Burkholderiales</taxon>
        <taxon>Aquabacterium</taxon>
    </lineage>
</organism>
<evidence type="ECO:0000313" key="3">
    <source>
        <dbReference type="Proteomes" id="UP000269265"/>
    </source>
</evidence>
<proteinExistence type="predicted"/>
<dbReference type="AlphaFoldDB" id="A0A3R8T4B2"/>
<dbReference type="OrthoDB" id="5493674at2"/>
<evidence type="ECO:0000256" key="1">
    <source>
        <dbReference type="SAM" id="MobiDB-lite"/>
    </source>
</evidence>
<feature type="region of interest" description="Disordered" evidence="1">
    <location>
        <begin position="290"/>
        <end position="313"/>
    </location>
</feature>
<reference evidence="2 3" key="1">
    <citation type="submission" date="2018-12" db="EMBL/GenBank/DDBJ databases">
        <title>The whole draft genome of Aquabacterium sp. SJQ9.</title>
        <authorList>
            <person name="Sun L."/>
            <person name="Gao X."/>
            <person name="Chen W."/>
            <person name="Huang K."/>
        </authorList>
    </citation>
    <scope>NUCLEOTIDE SEQUENCE [LARGE SCALE GENOMIC DNA]</scope>
    <source>
        <strain evidence="2 3">SJQ9</strain>
    </source>
</reference>
<protein>
    <submittedName>
        <fullName evidence="2">Uncharacterized protein</fullName>
    </submittedName>
</protein>
<name>A0A3R8T4B2_9BURK</name>
<sequence>MVYGLFVLAGGLAALFFLFNAGQLTQDKDKLIIAADATAYSAGVMHARALNYTAYANRALIANEIAVAQMVSVASWTGYIEQHANGALSQNCYSWWNRPAAEGLAKYAPLCMGLAWSQEVIAPTAQWVEKSASIAVTGVEVAKQILQVSQRATMALMAVARTQVMQDVANANFRGNGTVDVDLVPLEDQFFAFEGGPLLRERSGVQRQRMADVSVASANVDTFVPSRRWTDTAILPNCIGINGVRFNRVERAGGTNLIGLDEWKAIDTASYWSHRRNKRQQCVLRGEEVLGNGSQQAHKNGDADNGNRDLFGQSRRVNPRASAWASTNEWSQYTGIPSFFELSDAALAYTPENGNPDRRELAIRFSMRVTRAPAQTPTSQGRSQIRQAANGAHDLNRYQGAPSDGAYAAVATSEVFFDRPAGRSDGRRELGSAFNPYWQVRLVHSQAAVDQARARQGRPF</sequence>
<dbReference type="Proteomes" id="UP000269265">
    <property type="component" value="Unassembled WGS sequence"/>
</dbReference>
<keyword evidence="3" id="KW-1185">Reference proteome</keyword>
<accession>A0A3R8T4B2</accession>
<evidence type="ECO:0000313" key="2">
    <source>
        <dbReference type="EMBL" id="RRS03721.1"/>
    </source>
</evidence>
<dbReference type="EMBL" id="RSED01000010">
    <property type="protein sequence ID" value="RRS03721.1"/>
    <property type="molecule type" value="Genomic_DNA"/>
</dbReference>
<comment type="caution">
    <text evidence="2">The sequence shown here is derived from an EMBL/GenBank/DDBJ whole genome shotgun (WGS) entry which is preliminary data.</text>
</comment>
<dbReference type="RefSeq" id="WP_125243926.1">
    <property type="nucleotide sequence ID" value="NZ_RSED01000010.1"/>
</dbReference>
<gene>
    <name evidence="2" type="ORF">EIP75_14120</name>
</gene>